<feature type="signal peptide" evidence="2">
    <location>
        <begin position="1"/>
        <end position="21"/>
    </location>
</feature>
<evidence type="ECO:0000256" key="1">
    <source>
        <dbReference type="SAM" id="MobiDB-lite"/>
    </source>
</evidence>
<gene>
    <name evidence="3" type="ORF">BGZ96_001228</name>
</gene>
<comment type="caution">
    <text evidence="3">The sequence shown here is derived from an EMBL/GenBank/DDBJ whole genome shotgun (WGS) entry which is preliminary data.</text>
</comment>
<reference evidence="3 4" key="1">
    <citation type="journal article" date="2020" name="Fungal Divers.">
        <title>Resolving the Mortierellaceae phylogeny through synthesis of multi-gene phylogenetics and phylogenomics.</title>
        <authorList>
            <person name="Vandepol N."/>
            <person name="Liber J."/>
            <person name="Desiro A."/>
            <person name="Na H."/>
            <person name="Kennedy M."/>
            <person name="Barry K."/>
            <person name="Grigoriev I.V."/>
            <person name="Miller A.N."/>
            <person name="O'Donnell K."/>
            <person name="Stajich J.E."/>
            <person name="Bonito G."/>
        </authorList>
    </citation>
    <scope>NUCLEOTIDE SEQUENCE [LARGE SCALE GENOMIC DNA]</scope>
    <source>
        <strain evidence="3 4">AD045</strain>
    </source>
</reference>
<organism evidence="3 4">
    <name type="scientific">Linnemannia gamsii</name>
    <dbReference type="NCBI Taxonomy" id="64522"/>
    <lineage>
        <taxon>Eukaryota</taxon>
        <taxon>Fungi</taxon>
        <taxon>Fungi incertae sedis</taxon>
        <taxon>Mucoromycota</taxon>
        <taxon>Mortierellomycotina</taxon>
        <taxon>Mortierellomycetes</taxon>
        <taxon>Mortierellales</taxon>
        <taxon>Mortierellaceae</taxon>
        <taxon>Linnemannia</taxon>
    </lineage>
</organism>
<name>A0ABQ7KGD3_9FUNG</name>
<keyword evidence="2" id="KW-0732">Signal</keyword>
<evidence type="ECO:0000256" key="2">
    <source>
        <dbReference type="SAM" id="SignalP"/>
    </source>
</evidence>
<feature type="compositionally biased region" description="Polar residues" evidence="1">
    <location>
        <begin position="50"/>
        <end position="60"/>
    </location>
</feature>
<feature type="chain" id="PRO_5046969334" evidence="2">
    <location>
        <begin position="22"/>
        <end position="165"/>
    </location>
</feature>
<feature type="region of interest" description="Disordered" evidence="1">
    <location>
        <begin position="48"/>
        <end position="105"/>
    </location>
</feature>
<evidence type="ECO:0000313" key="4">
    <source>
        <dbReference type="Proteomes" id="UP001194696"/>
    </source>
</evidence>
<feature type="compositionally biased region" description="Acidic residues" evidence="1">
    <location>
        <begin position="61"/>
        <end position="70"/>
    </location>
</feature>
<keyword evidence="4" id="KW-1185">Reference proteome</keyword>
<dbReference type="EMBL" id="JAAAIM010000012">
    <property type="protein sequence ID" value="KAG0298262.1"/>
    <property type="molecule type" value="Genomic_DNA"/>
</dbReference>
<feature type="compositionally biased region" description="Basic residues" evidence="1">
    <location>
        <begin position="76"/>
        <end position="105"/>
    </location>
</feature>
<proteinExistence type="predicted"/>
<sequence>MKHIFNIALIATLAVVASVAAHEAPAANGAPVGAAALAATPAQEAFQIPAQDQTATPTSTQDEDADEDGEQSAMWGKKHHHHKYHKHHRQYKHHHGKYGHHGKHGKDKCCVKYVTITSVPECKPTRWSHELAASGAAGGDSAPIAHEAAAMMEAWNAPPPAPATW</sequence>
<accession>A0ABQ7KGD3</accession>
<dbReference type="Proteomes" id="UP001194696">
    <property type="component" value="Unassembled WGS sequence"/>
</dbReference>
<evidence type="ECO:0000313" key="3">
    <source>
        <dbReference type="EMBL" id="KAG0298262.1"/>
    </source>
</evidence>
<protein>
    <submittedName>
        <fullName evidence="3">Uncharacterized protein</fullName>
    </submittedName>
</protein>